<evidence type="ECO:0000313" key="1">
    <source>
        <dbReference type="EMBL" id="KAJ1937466.1"/>
    </source>
</evidence>
<sequence length="134" mass="15103">MSFKFTAKAHLAHTQSKPDELSITPGDIINVTNADHNAWWVGVNTSTGESGWFPANYVDKIEEQRTPLPARRPKKPKRMARVLEDFEGTEADDLTLKTGDVVEILKEYDGWYYGKLNGETGMFPGNYVEDIVEP</sequence>
<accession>A0ACC1J4N4</accession>
<name>A0ACC1J4N4_9FUNG</name>
<keyword evidence="2" id="KW-1185">Reference proteome</keyword>
<proteinExistence type="predicted"/>
<dbReference type="EMBL" id="JANBPW010003508">
    <property type="protein sequence ID" value="KAJ1937466.1"/>
    <property type="molecule type" value="Genomic_DNA"/>
</dbReference>
<reference evidence="1" key="1">
    <citation type="submission" date="2022-07" db="EMBL/GenBank/DDBJ databases">
        <title>Phylogenomic reconstructions and comparative analyses of Kickxellomycotina fungi.</title>
        <authorList>
            <person name="Reynolds N.K."/>
            <person name="Stajich J.E."/>
            <person name="Barry K."/>
            <person name="Grigoriev I.V."/>
            <person name="Crous P."/>
            <person name="Smith M.E."/>
        </authorList>
    </citation>
    <scope>NUCLEOTIDE SEQUENCE</scope>
    <source>
        <strain evidence="1">NRRL 5244</strain>
    </source>
</reference>
<evidence type="ECO:0000313" key="2">
    <source>
        <dbReference type="Proteomes" id="UP001150603"/>
    </source>
</evidence>
<protein>
    <submittedName>
        <fullName evidence="1">Uncharacterized protein</fullName>
    </submittedName>
</protein>
<dbReference type="Proteomes" id="UP001150603">
    <property type="component" value="Unassembled WGS sequence"/>
</dbReference>
<feature type="non-terminal residue" evidence="1">
    <location>
        <position position="134"/>
    </location>
</feature>
<organism evidence="1 2">
    <name type="scientific">Linderina macrospora</name>
    <dbReference type="NCBI Taxonomy" id="4868"/>
    <lineage>
        <taxon>Eukaryota</taxon>
        <taxon>Fungi</taxon>
        <taxon>Fungi incertae sedis</taxon>
        <taxon>Zoopagomycota</taxon>
        <taxon>Kickxellomycotina</taxon>
        <taxon>Kickxellomycetes</taxon>
        <taxon>Kickxellales</taxon>
        <taxon>Kickxellaceae</taxon>
        <taxon>Linderina</taxon>
    </lineage>
</organism>
<gene>
    <name evidence="1" type="ORF">FBU59_004741</name>
</gene>
<comment type="caution">
    <text evidence="1">The sequence shown here is derived from an EMBL/GenBank/DDBJ whole genome shotgun (WGS) entry which is preliminary data.</text>
</comment>